<dbReference type="RefSeq" id="XP_007869766.1">
    <property type="nucleotide sequence ID" value="XM_007871575.1"/>
</dbReference>
<dbReference type="Gene3D" id="3.80.10.10">
    <property type="entry name" value="Ribonuclease Inhibitor"/>
    <property type="match status" value="1"/>
</dbReference>
<organism evidence="2 3">
    <name type="scientific">Gloeophyllum trabeum (strain ATCC 11539 / FP-39264 / Madison 617)</name>
    <name type="common">Brown rot fungus</name>
    <dbReference type="NCBI Taxonomy" id="670483"/>
    <lineage>
        <taxon>Eukaryota</taxon>
        <taxon>Fungi</taxon>
        <taxon>Dikarya</taxon>
        <taxon>Basidiomycota</taxon>
        <taxon>Agaricomycotina</taxon>
        <taxon>Agaricomycetes</taxon>
        <taxon>Gloeophyllales</taxon>
        <taxon>Gloeophyllaceae</taxon>
        <taxon>Gloeophyllum</taxon>
    </lineage>
</organism>
<dbReference type="Gene3D" id="1.20.1280.50">
    <property type="match status" value="1"/>
</dbReference>
<protein>
    <submittedName>
        <fullName evidence="2">Uncharacterized protein</fullName>
    </submittedName>
</protein>
<dbReference type="InterPro" id="IPR036047">
    <property type="entry name" value="F-box-like_dom_sf"/>
</dbReference>
<accession>S7PWX0</accession>
<proteinExistence type="predicted"/>
<feature type="compositionally biased region" description="Low complexity" evidence="1">
    <location>
        <begin position="503"/>
        <end position="519"/>
    </location>
</feature>
<dbReference type="Proteomes" id="UP000030669">
    <property type="component" value="Unassembled WGS sequence"/>
</dbReference>
<sequence length="519" mass="59104">MDAQETYVGMRGRSLENEKKICGVMKFMNDEQLELSKLLQATTDEMVLRCKTRLLAFLDDDILRRVFRLGAMNGDKRSGTGIAPFEITIAQVCRRWRHLALSSPTLWTNIYVGRPSKGTRSRIQAYIERSGTEKLNITIMPGGSKRLPTREFQLLCGHVDRWQSFKLTLITRPSSDVQRFFEPLANVSARELQHFEIRVSPELCTQSCAPLFLKAQLFGAGAPQLHTMLLGGAGCILPEPHMFMRLTTLMLAPPHHVMWLTYKDLRAVLNATVSLRRLIINGSVVVPVATRRRVLLNRLETLELSSDHSDLLFSLLEMPVLKALDLDGRSLTQSRMERVMDAFWKPHGALRFPSLTSLTLRSFECMLVLGRPDAMPALEELAIIADARTGIRDDILLTLTEKNRNDDQVLWPRLQKLKLGGRFKLSLLWDVCQERAGLGHRLTELSIPRSCIEEELCEWFERYFVLQYHEDTCWSIAPDLPEIAIEEDDPSSIEPTVEDNRNYYSSDSDSPISSDSSEE</sequence>
<dbReference type="eggNOG" id="ENOG502SZXW">
    <property type="taxonomic scope" value="Eukaryota"/>
</dbReference>
<dbReference type="AlphaFoldDB" id="S7PWX0"/>
<dbReference type="SUPFAM" id="SSF52047">
    <property type="entry name" value="RNI-like"/>
    <property type="match status" value="1"/>
</dbReference>
<dbReference type="EMBL" id="KB469309">
    <property type="protein sequence ID" value="EPQ51882.1"/>
    <property type="molecule type" value="Genomic_DNA"/>
</dbReference>
<name>S7PWX0_GLOTA</name>
<dbReference type="GeneID" id="19302558"/>
<dbReference type="SUPFAM" id="SSF81383">
    <property type="entry name" value="F-box domain"/>
    <property type="match status" value="1"/>
</dbReference>
<evidence type="ECO:0000313" key="3">
    <source>
        <dbReference type="Proteomes" id="UP000030669"/>
    </source>
</evidence>
<gene>
    <name evidence="2" type="ORF">GLOTRDRAFT_132692</name>
</gene>
<keyword evidence="3" id="KW-1185">Reference proteome</keyword>
<dbReference type="HOGENOM" id="CLU_020999_3_3_1"/>
<reference evidence="2 3" key="1">
    <citation type="journal article" date="2012" name="Science">
        <title>The Paleozoic origin of enzymatic lignin decomposition reconstructed from 31 fungal genomes.</title>
        <authorList>
            <person name="Floudas D."/>
            <person name="Binder M."/>
            <person name="Riley R."/>
            <person name="Barry K."/>
            <person name="Blanchette R.A."/>
            <person name="Henrissat B."/>
            <person name="Martinez A.T."/>
            <person name="Otillar R."/>
            <person name="Spatafora J.W."/>
            <person name="Yadav J.S."/>
            <person name="Aerts A."/>
            <person name="Benoit I."/>
            <person name="Boyd A."/>
            <person name="Carlson A."/>
            <person name="Copeland A."/>
            <person name="Coutinho P.M."/>
            <person name="de Vries R.P."/>
            <person name="Ferreira P."/>
            <person name="Findley K."/>
            <person name="Foster B."/>
            <person name="Gaskell J."/>
            <person name="Glotzer D."/>
            <person name="Gorecki P."/>
            <person name="Heitman J."/>
            <person name="Hesse C."/>
            <person name="Hori C."/>
            <person name="Igarashi K."/>
            <person name="Jurgens J.A."/>
            <person name="Kallen N."/>
            <person name="Kersten P."/>
            <person name="Kohler A."/>
            <person name="Kuees U."/>
            <person name="Kumar T.K.A."/>
            <person name="Kuo A."/>
            <person name="LaButti K."/>
            <person name="Larrondo L.F."/>
            <person name="Lindquist E."/>
            <person name="Ling A."/>
            <person name="Lombard V."/>
            <person name="Lucas S."/>
            <person name="Lundell T."/>
            <person name="Martin R."/>
            <person name="McLaughlin D.J."/>
            <person name="Morgenstern I."/>
            <person name="Morin E."/>
            <person name="Murat C."/>
            <person name="Nagy L.G."/>
            <person name="Nolan M."/>
            <person name="Ohm R.A."/>
            <person name="Patyshakuliyeva A."/>
            <person name="Rokas A."/>
            <person name="Ruiz-Duenas F.J."/>
            <person name="Sabat G."/>
            <person name="Salamov A."/>
            <person name="Samejima M."/>
            <person name="Schmutz J."/>
            <person name="Slot J.C."/>
            <person name="St John F."/>
            <person name="Stenlid J."/>
            <person name="Sun H."/>
            <person name="Sun S."/>
            <person name="Syed K."/>
            <person name="Tsang A."/>
            <person name="Wiebenga A."/>
            <person name="Young D."/>
            <person name="Pisabarro A."/>
            <person name="Eastwood D.C."/>
            <person name="Martin F."/>
            <person name="Cullen D."/>
            <person name="Grigoriev I.V."/>
            <person name="Hibbett D.S."/>
        </authorList>
    </citation>
    <scope>NUCLEOTIDE SEQUENCE [LARGE SCALE GENOMIC DNA]</scope>
    <source>
        <strain evidence="2 3">ATCC 11539</strain>
    </source>
</reference>
<dbReference type="OrthoDB" id="3051094at2759"/>
<evidence type="ECO:0000256" key="1">
    <source>
        <dbReference type="SAM" id="MobiDB-lite"/>
    </source>
</evidence>
<feature type="region of interest" description="Disordered" evidence="1">
    <location>
        <begin position="485"/>
        <end position="519"/>
    </location>
</feature>
<dbReference type="OMA" id="CIQAICG"/>
<dbReference type="InterPro" id="IPR032675">
    <property type="entry name" value="LRR_dom_sf"/>
</dbReference>
<evidence type="ECO:0000313" key="2">
    <source>
        <dbReference type="EMBL" id="EPQ51882.1"/>
    </source>
</evidence>
<dbReference type="KEGG" id="gtr:GLOTRDRAFT_132692"/>